<evidence type="ECO:0000256" key="1">
    <source>
        <dbReference type="SAM" id="MobiDB-lite"/>
    </source>
</evidence>
<feature type="compositionally biased region" description="Polar residues" evidence="1">
    <location>
        <begin position="143"/>
        <end position="165"/>
    </location>
</feature>
<dbReference type="AlphaFoldDB" id="A0A8H3EI99"/>
<proteinExistence type="predicted"/>
<feature type="compositionally biased region" description="Basic and acidic residues" evidence="1">
    <location>
        <begin position="132"/>
        <end position="142"/>
    </location>
</feature>
<feature type="region of interest" description="Disordered" evidence="1">
    <location>
        <begin position="107"/>
        <end position="171"/>
    </location>
</feature>
<keyword evidence="3" id="KW-1185">Reference proteome</keyword>
<protein>
    <submittedName>
        <fullName evidence="2">Uncharacterized protein</fullName>
    </submittedName>
</protein>
<reference evidence="2" key="1">
    <citation type="submission" date="2021-03" db="EMBL/GenBank/DDBJ databases">
        <authorList>
            <person name="Tagirdzhanova G."/>
        </authorList>
    </citation>
    <scope>NUCLEOTIDE SEQUENCE</scope>
</reference>
<feature type="compositionally biased region" description="Polar residues" evidence="1">
    <location>
        <begin position="312"/>
        <end position="334"/>
    </location>
</feature>
<gene>
    <name evidence="2" type="ORF">GOMPHAMPRED_003350</name>
</gene>
<organism evidence="2 3">
    <name type="scientific">Gomphillus americanus</name>
    <dbReference type="NCBI Taxonomy" id="1940652"/>
    <lineage>
        <taxon>Eukaryota</taxon>
        <taxon>Fungi</taxon>
        <taxon>Dikarya</taxon>
        <taxon>Ascomycota</taxon>
        <taxon>Pezizomycotina</taxon>
        <taxon>Lecanoromycetes</taxon>
        <taxon>OSLEUM clade</taxon>
        <taxon>Ostropomycetidae</taxon>
        <taxon>Ostropales</taxon>
        <taxon>Graphidaceae</taxon>
        <taxon>Gomphilloideae</taxon>
        <taxon>Gomphillus</taxon>
    </lineage>
</organism>
<feature type="compositionally biased region" description="Low complexity" evidence="1">
    <location>
        <begin position="225"/>
        <end position="264"/>
    </location>
</feature>
<evidence type="ECO:0000313" key="3">
    <source>
        <dbReference type="Proteomes" id="UP000664169"/>
    </source>
</evidence>
<feature type="compositionally biased region" description="Polar residues" evidence="1">
    <location>
        <begin position="195"/>
        <end position="211"/>
    </location>
</feature>
<feature type="region of interest" description="Disordered" evidence="1">
    <location>
        <begin position="188"/>
        <end position="350"/>
    </location>
</feature>
<feature type="compositionally biased region" description="Polar residues" evidence="1">
    <location>
        <begin position="276"/>
        <end position="299"/>
    </location>
</feature>
<dbReference type="OrthoDB" id="5401193at2759"/>
<sequence>MASSYYDLQSWQTPLRQNIWDQTSMARPGTTPSTSRDEVVAFGPQFEGIDKQVDRAIDNLMKSGKLIRRDQFIAPGRQYADHRPGSRPQSVDFDPMRAQHGNNLQNFYGNARYPPRAADGDSIQQAKRRMAAQRERELRNYHQEQQYNRSVSSQGRSDRSASPNAMNDEDRRDLLVRQHKALYGDQAFYDKPAFQNENQNSRPTNISTTASEAVPTQDPRSGTESNASPAAAANNFGTFDTQAAAQQSSRTSNSSPRESSPHSTKPGTTPGAIGTRPSQATNSIGAKRNTPPTSGSMGFTFSGEGNAGDRNAISNPPSGRDSMASSGNWGTGSTVWGKGSLNGVSSTVWG</sequence>
<accession>A0A8H3EI99</accession>
<evidence type="ECO:0000313" key="2">
    <source>
        <dbReference type="EMBL" id="CAF9905744.1"/>
    </source>
</evidence>
<dbReference type="Proteomes" id="UP000664169">
    <property type="component" value="Unassembled WGS sequence"/>
</dbReference>
<dbReference type="EMBL" id="CAJPDQ010000002">
    <property type="protein sequence ID" value="CAF9905744.1"/>
    <property type="molecule type" value="Genomic_DNA"/>
</dbReference>
<name>A0A8H3EI99_9LECA</name>
<comment type="caution">
    <text evidence="2">The sequence shown here is derived from an EMBL/GenBank/DDBJ whole genome shotgun (WGS) entry which is preliminary data.</text>
</comment>